<organism evidence="1 2">
    <name type="scientific">Rhododendron simsii</name>
    <name type="common">Sims's rhododendron</name>
    <dbReference type="NCBI Taxonomy" id="118357"/>
    <lineage>
        <taxon>Eukaryota</taxon>
        <taxon>Viridiplantae</taxon>
        <taxon>Streptophyta</taxon>
        <taxon>Embryophyta</taxon>
        <taxon>Tracheophyta</taxon>
        <taxon>Spermatophyta</taxon>
        <taxon>Magnoliopsida</taxon>
        <taxon>eudicotyledons</taxon>
        <taxon>Gunneridae</taxon>
        <taxon>Pentapetalae</taxon>
        <taxon>asterids</taxon>
        <taxon>Ericales</taxon>
        <taxon>Ericaceae</taxon>
        <taxon>Ericoideae</taxon>
        <taxon>Rhodoreae</taxon>
        <taxon>Rhododendron</taxon>
    </lineage>
</organism>
<proteinExistence type="predicted"/>
<dbReference type="OrthoDB" id="1783273at2759"/>
<keyword evidence="2" id="KW-1185">Reference proteome</keyword>
<evidence type="ECO:0000313" key="2">
    <source>
        <dbReference type="Proteomes" id="UP000626092"/>
    </source>
</evidence>
<reference evidence="1" key="1">
    <citation type="submission" date="2019-11" db="EMBL/GenBank/DDBJ databases">
        <authorList>
            <person name="Liu Y."/>
            <person name="Hou J."/>
            <person name="Li T.-Q."/>
            <person name="Guan C.-H."/>
            <person name="Wu X."/>
            <person name="Wu H.-Z."/>
            <person name="Ling F."/>
            <person name="Zhang R."/>
            <person name="Shi X.-G."/>
            <person name="Ren J.-P."/>
            <person name="Chen E.-F."/>
            <person name="Sun J.-M."/>
        </authorList>
    </citation>
    <scope>NUCLEOTIDE SEQUENCE</scope>
    <source>
        <strain evidence="1">Adult_tree_wgs_1</strain>
        <tissue evidence="1">Leaves</tissue>
    </source>
</reference>
<dbReference type="EMBL" id="WJXA01000012">
    <property type="protein sequence ID" value="KAF7124219.1"/>
    <property type="molecule type" value="Genomic_DNA"/>
</dbReference>
<dbReference type="Proteomes" id="UP000626092">
    <property type="component" value="Unassembled WGS sequence"/>
</dbReference>
<dbReference type="AlphaFoldDB" id="A0A834L988"/>
<comment type="caution">
    <text evidence="1">The sequence shown here is derived from an EMBL/GenBank/DDBJ whole genome shotgun (WGS) entry which is preliminary data.</text>
</comment>
<name>A0A834L988_RHOSS</name>
<sequence length="108" mass="11444">MPLGVALSNQSEYCFTLARASGSDVGVGVDNVGDMDEVDDVVKEWASGSDVGVGEKVESRESEYTEVELVVVVGWPERVMTEAVIQPEKKGTIGDLSGGCGRCCCRVL</sequence>
<evidence type="ECO:0000313" key="1">
    <source>
        <dbReference type="EMBL" id="KAF7124219.1"/>
    </source>
</evidence>
<accession>A0A834L988</accession>
<gene>
    <name evidence="1" type="ORF">RHSIM_Rhsim12G0080600</name>
</gene>
<protein>
    <submittedName>
        <fullName evidence="1">Uncharacterized protein</fullName>
    </submittedName>
</protein>